<dbReference type="AlphaFoldDB" id="A0A2C8FE92"/>
<organism evidence="1 2">
    <name type="scientific">Pseudodesulfovibrio profundus</name>
    <dbReference type="NCBI Taxonomy" id="57320"/>
    <lineage>
        <taxon>Bacteria</taxon>
        <taxon>Pseudomonadati</taxon>
        <taxon>Thermodesulfobacteriota</taxon>
        <taxon>Desulfovibrionia</taxon>
        <taxon>Desulfovibrionales</taxon>
        <taxon>Desulfovibrionaceae</taxon>
    </lineage>
</organism>
<reference evidence="2" key="1">
    <citation type="submission" date="2017-09" db="EMBL/GenBank/DDBJ databases">
        <authorList>
            <person name="Regsiter A."/>
            <person name="William W."/>
        </authorList>
    </citation>
    <scope>NUCLEOTIDE SEQUENCE [LARGE SCALE GENOMIC DNA]</scope>
    <source>
        <strain evidence="2">500-1</strain>
    </source>
</reference>
<gene>
    <name evidence="1" type="ORF">DPRO_3859</name>
</gene>
<proteinExistence type="predicted"/>
<evidence type="ECO:0000313" key="2">
    <source>
        <dbReference type="Proteomes" id="UP000219215"/>
    </source>
</evidence>
<keyword evidence="2" id="KW-1185">Reference proteome</keyword>
<dbReference type="Proteomes" id="UP000219215">
    <property type="component" value="Chromosome DPRO"/>
</dbReference>
<evidence type="ECO:0000313" key="1">
    <source>
        <dbReference type="EMBL" id="SOB60777.1"/>
    </source>
</evidence>
<accession>A0A2C8FE92</accession>
<dbReference type="EMBL" id="LT907975">
    <property type="protein sequence ID" value="SOB60777.1"/>
    <property type="molecule type" value="Genomic_DNA"/>
</dbReference>
<name>A0A2C8FE92_9BACT</name>
<sequence>MYIRKACVAMKVNRSYAYKSHPRDESEVLAALIELTEKMPKWGFSQLFTLLRKAE</sequence>
<dbReference type="KEGG" id="pprf:DPRO_3859"/>
<protein>
    <submittedName>
        <fullName evidence="1">Uncharacterized protein</fullName>
    </submittedName>
</protein>